<evidence type="ECO:0000256" key="4">
    <source>
        <dbReference type="ARBA" id="ARBA00022741"/>
    </source>
</evidence>
<keyword evidence="7" id="KW-0479">Metal-binding</keyword>
<accession>A0A231VK88</accession>
<comment type="subcellular location">
    <subcellularLocation>
        <location evidence="7">Cytoplasm</location>
    </subcellularLocation>
</comment>
<feature type="site" description="Transition state stabilizer" evidence="7">
    <location>
        <position position="179"/>
    </location>
</feature>
<dbReference type="RefSeq" id="WP_094044395.1">
    <property type="nucleotide sequence ID" value="NZ_NKHD01000011.1"/>
</dbReference>
<evidence type="ECO:0000256" key="8">
    <source>
        <dbReference type="RuleBase" id="RU003835"/>
    </source>
</evidence>
<feature type="site" description="Transition state stabilizer" evidence="7">
    <location>
        <position position="240"/>
    </location>
</feature>
<dbReference type="GO" id="GO:0006085">
    <property type="term" value="P:acetyl-CoA biosynthetic process"/>
    <property type="evidence" value="ECO:0007669"/>
    <property type="project" value="UniProtKB-UniRule"/>
</dbReference>
<dbReference type="InterPro" id="IPR023865">
    <property type="entry name" value="Aliphatic_acid_kinase_CS"/>
</dbReference>
<feature type="binding site" evidence="7">
    <location>
        <begin position="207"/>
        <end position="211"/>
    </location>
    <ligand>
        <name>ATP</name>
        <dbReference type="ChEBI" id="CHEBI:30616"/>
    </ligand>
</feature>
<dbReference type="InterPro" id="IPR043129">
    <property type="entry name" value="ATPase_NBD"/>
</dbReference>
<keyword evidence="5 7" id="KW-0418">Kinase</keyword>
<evidence type="ECO:0000256" key="1">
    <source>
        <dbReference type="ARBA" id="ARBA00008748"/>
    </source>
</evidence>
<evidence type="ECO:0000256" key="3">
    <source>
        <dbReference type="ARBA" id="ARBA00022679"/>
    </source>
</evidence>
<dbReference type="NCBIfam" id="TIGR00016">
    <property type="entry name" value="ackA"/>
    <property type="match status" value="1"/>
</dbReference>
<dbReference type="UniPathway" id="UPA00340">
    <property type="reaction ID" value="UER00458"/>
</dbReference>
<dbReference type="GO" id="GO:0000287">
    <property type="term" value="F:magnesium ion binding"/>
    <property type="evidence" value="ECO:0007669"/>
    <property type="project" value="UniProtKB-UniRule"/>
</dbReference>
<dbReference type="GO" id="GO:0005737">
    <property type="term" value="C:cytoplasm"/>
    <property type="evidence" value="ECO:0007669"/>
    <property type="project" value="UniProtKB-SubCell"/>
</dbReference>
<dbReference type="Pfam" id="PF00871">
    <property type="entry name" value="Acetate_kinase"/>
    <property type="match status" value="1"/>
</dbReference>
<dbReference type="InterPro" id="IPR004372">
    <property type="entry name" value="Ac/propionate_kinase"/>
</dbReference>
<comment type="function">
    <text evidence="7">Catalyzes the formation of acetyl phosphate from acetate and ATP. Can also catalyze the reverse reaction.</text>
</comment>
<organism evidence="9 10">
    <name type="scientific">Thermoanaerobacterium thermosaccharolyticum</name>
    <name type="common">Clostridium thermosaccharolyticum</name>
    <dbReference type="NCBI Taxonomy" id="1517"/>
    <lineage>
        <taxon>Bacteria</taxon>
        <taxon>Bacillati</taxon>
        <taxon>Bacillota</taxon>
        <taxon>Clostridia</taxon>
        <taxon>Thermoanaerobacterales</taxon>
        <taxon>Thermoanaerobacteraceae</taxon>
        <taxon>Thermoanaerobacterium</taxon>
    </lineage>
</organism>
<evidence type="ECO:0000313" key="9">
    <source>
        <dbReference type="EMBL" id="OXT08632.1"/>
    </source>
</evidence>
<evidence type="ECO:0000313" key="10">
    <source>
        <dbReference type="Proteomes" id="UP000215301"/>
    </source>
</evidence>
<keyword evidence="7" id="KW-0460">Magnesium</keyword>
<feature type="binding site" evidence="7">
    <location>
        <begin position="331"/>
        <end position="335"/>
    </location>
    <ligand>
        <name>ATP</name>
        <dbReference type="ChEBI" id="CHEBI:30616"/>
    </ligand>
</feature>
<gene>
    <name evidence="7" type="primary">ackA</name>
    <name evidence="9" type="ORF">CE561_04490</name>
</gene>
<dbReference type="PANTHER" id="PTHR21060:SF15">
    <property type="entry name" value="ACETATE KINASE-RELATED"/>
    <property type="match status" value="1"/>
</dbReference>
<dbReference type="PIRSF" id="PIRSF000722">
    <property type="entry name" value="Acetate_prop_kin"/>
    <property type="match status" value="1"/>
</dbReference>
<dbReference type="GO" id="GO:0005524">
    <property type="term" value="F:ATP binding"/>
    <property type="evidence" value="ECO:0007669"/>
    <property type="project" value="UniProtKB-KW"/>
</dbReference>
<dbReference type="AlphaFoldDB" id="A0A231VK88"/>
<keyword evidence="6 7" id="KW-0067">ATP-binding</keyword>
<sequence length="400" mass="43874">MKILVINCGSSSLKYQLIESKDGNVLAKGLAERIGINDSLLTHNANGEKIKIKKDMKDHKDAIKLVLDALVNNDYGVIKDMSEIDAVGHRVVHGGEYFTSSVLITDDVLKAITDCIELAPLHNPANIEGIKACKQIMPDVPMVAVFDTAFHQTMPDYAYLYPIPYEYYTKYKIRKYGFHGTSHKYVSQRAAEILNKPIESLKIITCHLGNGSSIAAVKNGKSIDTSMGFTPLEGLAMGTRSGSIDPSIISYLMEKENISAEEVVNILNKKSGVYGISGISSDFRDLEDAAFKNGDKRAQLALNVFAYRVKKTIGSYAAAMGGVDVIVFTAGIGENGPEIREFILDGLEFLGFKLDKEKNKVRGEEAIISTADSKVNVMVVPTNEEYMIAKDTEKIVESIK</sequence>
<comment type="caution">
    <text evidence="9">The sequence shown here is derived from an EMBL/GenBank/DDBJ whole genome shotgun (WGS) entry which is preliminary data.</text>
</comment>
<comment type="pathway">
    <text evidence="7">Metabolic intermediate biosynthesis; acetyl-CoA biosynthesis; acetyl-CoA from acetate: step 1/2.</text>
</comment>
<feature type="binding site" evidence="7">
    <location>
        <position position="384"/>
    </location>
    <ligand>
        <name>Mg(2+)</name>
        <dbReference type="ChEBI" id="CHEBI:18420"/>
    </ligand>
</feature>
<dbReference type="PROSITE" id="PS01075">
    <property type="entry name" value="ACETATE_KINASE_1"/>
    <property type="match status" value="1"/>
</dbReference>
<feature type="binding site" evidence="7">
    <location>
        <position position="14"/>
    </location>
    <ligand>
        <name>ATP</name>
        <dbReference type="ChEBI" id="CHEBI:30616"/>
    </ligand>
</feature>
<dbReference type="SUPFAM" id="SSF53067">
    <property type="entry name" value="Actin-like ATPase domain"/>
    <property type="match status" value="2"/>
</dbReference>
<keyword evidence="4 7" id="KW-0547">Nucleotide-binding</keyword>
<keyword evidence="2 7" id="KW-0963">Cytoplasm</keyword>
<dbReference type="GO" id="GO:0008776">
    <property type="term" value="F:acetate kinase activity"/>
    <property type="evidence" value="ECO:0007669"/>
    <property type="project" value="UniProtKB-UniRule"/>
</dbReference>
<feature type="binding site" evidence="7">
    <location>
        <begin position="282"/>
        <end position="284"/>
    </location>
    <ligand>
        <name>ATP</name>
        <dbReference type="ChEBI" id="CHEBI:30616"/>
    </ligand>
</feature>
<feature type="binding site" evidence="7">
    <location>
        <position position="7"/>
    </location>
    <ligand>
        <name>Mg(2+)</name>
        <dbReference type="ChEBI" id="CHEBI:18420"/>
    </ligand>
</feature>
<dbReference type="HAMAP" id="MF_00020">
    <property type="entry name" value="Acetate_kinase"/>
    <property type="match status" value="1"/>
</dbReference>
<comment type="catalytic activity">
    <reaction evidence="7">
        <text>acetate + ATP = acetyl phosphate + ADP</text>
        <dbReference type="Rhea" id="RHEA:11352"/>
        <dbReference type="ChEBI" id="CHEBI:22191"/>
        <dbReference type="ChEBI" id="CHEBI:30089"/>
        <dbReference type="ChEBI" id="CHEBI:30616"/>
        <dbReference type="ChEBI" id="CHEBI:456216"/>
        <dbReference type="EC" id="2.7.2.1"/>
    </reaction>
</comment>
<evidence type="ECO:0000256" key="6">
    <source>
        <dbReference type="ARBA" id="ARBA00022840"/>
    </source>
</evidence>
<proteinExistence type="inferred from homology"/>
<dbReference type="PROSITE" id="PS01076">
    <property type="entry name" value="ACETATE_KINASE_2"/>
    <property type="match status" value="1"/>
</dbReference>
<feature type="binding site" evidence="7">
    <location>
        <position position="90"/>
    </location>
    <ligand>
        <name>substrate</name>
    </ligand>
</feature>
<dbReference type="Gene3D" id="3.30.420.40">
    <property type="match status" value="2"/>
</dbReference>
<dbReference type="CDD" id="cd24010">
    <property type="entry name" value="ASKHA_NBD_AcK_PK"/>
    <property type="match status" value="1"/>
</dbReference>
<comment type="similarity">
    <text evidence="1 7 8">Belongs to the acetokinase family.</text>
</comment>
<dbReference type="PANTHER" id="PTHR21060">
    <property type="entry name" value="ACETATE KINASE"/>
    <property type="match status" value="1"/>
</dbReference>
<evidence type="ECO:0000256" key="7">
    <source>
        <dbReference type="HAMAP-Rule" id="MF_00020"/>
    </source>
</evidence>
<dbReference type="EMBL" id="NKHD01000011">
    <property type="protein sequence ID" value="OXT08632.1"/>
    <property type="molecule type" value="Genomic_DNA"/>
</dbReference>
<dbReference type="Proteomes" id="UP000215301">
    <property type="component" value="Unassembled WGS sequence"/>
</dbReference>
<reference evidence="9 10" key="1">
    <citation type="submission" date="2017-06" db="EMBL/GenBank/DDBJ databases">
        <title>Isolation and characterization of a thermophilic and butanogenic Thermoanaerobacterium thermosaccharolyticum M5 capable of efficient degradation of hemicellulose.</title>
        <authorList>
            <person name="Xin F."/>
            <person name="Jiang Y."/>
        </authorList>
    </citation>
    <scope>NUCLEOTIDE SEQUENCE [LARGE SCALE GENOMIC DNA]</scope>
    <source>
        <strain evidence="9 10">M5</strain>
    </source>
</reference>
<evidence type="ECO:0000256" key="2">
    <source>
        <dbReference type="ARBA" id="ARBA00022490"/>
    </source>
</evidence>
<comment type="subunit">
    <text evidence="7">Homodimer.</text>
</comment>
<feature type="active site" description="Proton donor/acceptor" evidence="7">
    <location>
        <position position="147"/>
    </location>
</feature>
<comment type="cofactor">
    <cofactor evidence="7">
        <name>Mg(2+)</name>
        <dbReference type="ChEBI" id="CHEBI:18420"/>
    </cofactor>
    <cofactor evidence="7">
        <name>Mn(2+)</name>
        <dbReference type="ChEBI" id="CHEBI:29035"/>
    </cofactor>
    <text evidence="7">Mg(2+). Can also accept Mn(2+).</text>
</comment>
<evidence type="ECO:0000256" key="5">
    <source>
        <dbReference type="ARBA" id="ARBA00022777"/>
    </source>
</evidence>
<dbReference type="EC" id="2.7.2.1" evidence="7"/>
<keyword evidence="3 7" id="KW-0808">Transferase</keyword>
<dbReference type="PRINTS" id="PR00471">
    <property type="entry name" value="ACETATEKNASE"/>
</dbReference>
<protein>
    <recommendedName>
        <fullName evidence="7">Acetate kinase</fullName>
        <ecNumber evidence="7">2.7.2.1</ecNumber>
    </recommendedName>
    <alternativeName>
        <fullName evidence="7">Acetokinase</fullName>
    </alternativeName>
</protein>
<name>A0A231VK88_THETR</name>
<dbReference type="GO" id="GO:0006083">
    <property type="term" value="P:acetate metabolic process"/>
    <property type="evidence" value="ECO:0007669"/>
    <property type="project" value="TreeGrafter"/>
</dbReference>
<dbReference type="InterPro" id="IPR000890">
    <property type="entry name" value="Aliphatic_acid_kin_short-chain"/>
</dbReference>